<dbReference type="RefSeq" id="WP_346195409.1">
    <property type="nucleotide sequence ID" value="NZ_JBDJHV010000024.1"/>
</dbReference>
<comment type="caution">
    <text evidence="1">The sequence shown here is derived from an EMBL/GenBank/DDBJ whole genome shotgun (WGS) entry which is preliminary data.</text>
</comment>
<protein>
    <recommendedName>
        <fullName evidence="3">Lipoprotein</fullName>
    </recommendedName>
</protein>
<proteinExistence type="predicted"/>
<evidence type="ECO:0000313" key="1">
    <source>
        <dbReference type="EMBL" id="MEO3953971.1"/>
    </source>
</evidence>
<dbReference type="Proteomes" id="UP001438292">
    <property type="component" value="Unassembled WGS sequence"/>
</dbReference>
<gene>
    <name evidence="1" type="ORF">ABH309_05840</name>
</gene>
<evidence type="ECO:0000313" key="2">
    <source>
        <dbReference type="Proteomes" id="UP001438292"/>
    </source>
</evidence>
<accession>A0ABV0H252</accession>
<keyword evidence="2" id="KW-1185">Reference proteome</keyword>
<sequence length="206" mass="22311">MKKIIWMAALSFFLVGCASTQKLTDVDRKGIKAVQINPDMPKAAQFYYMGPGMAMAGGLLGPIGVFLSADDNKSEAVRIATAIDKSKLDVYKITYEELSAALEKSGKLPLAKESSPDVTKLNIYVFQMGFSIPNGFSSKLVPLLGVRAILVDSSNRILWTDVERTMTLGNPSDGHTLDELLGDPNLLEQEMRLAAKDVAAGLVKDL</sequence>
<reference evidence="1 2" key="1">
    <citation type="submission" date="2024-05" db="EMBL/GenBank/DDBJ databases">
        <authorList>
            <person name="De Oliveira J.P."/>
            <person name="Noriler S.A."/>
            <person name="De Oliveira A.G."/>
            <person name="Sipoli D.S."/>
        </authorList>
    </citation>
    <scope>NUCLEOTIDE SEQUENCE [LARGE SCALE GENOMIC DNA]</scope>
    <source>
        <strain evidence="1 2">LABIM186</strain>
    </source>
</reference>
<dbReference type="EMBL" id="JBDQQU010000004">
    <property type="protein sequence ID" value="MEO3953971.1"/>
    <property type="molecule type" value="Genomic_DNA"/>
</dbReference>
<evidence type="ECO:0008006" key="3">
    <source>
        <dbReference type="Google" id="ProtNLM"/>
    </source>
</evidence>
<dbReference type="PROSITE" id="PS51257">
    <property type="entry name" value="PROKAR_LIPOPROTEIN"/>
    <property type="match status" value="1"/>
</dbReference>
<organism evidence="1 2">
    <name type="scientific">Chromobacterium piscinae</name>
    <dbReference type="NCBI Taxonomy" id="686831"/>
    <lineage>
        <taxon>Bacteria</taxon>
        <taxon>Pseudomonadati</taxon>
        <taxon>Pseudomonadota</taxon>
        <taxon>Betaproteobacteria</taxon>
        <taxon>Neisseriales</taxon>
        <taxon>Chromobacteriaceae</taxon>
        <taxon>Chromobacterium</taxon>
    </lineage>
</organism>
<name>A0ABV0H252_9NEIS</name>